<gene>
    <name evidence="12" type="ORF">QWI16_10955</name>
</gene>
<keyword evidence="13" id="KW-1185">Reference proteome</keyword>
<name>A0ABT8TJ53_9GAMM</name>
<feature type="signal peptide" evidence="9">
    <location>
        <begin position="1"/>
        <end position="28"/>
    </location>
</feature>
<dbReference type="InterPro" id="IPR032632">
    <property type="entry name" value="Peptidase_M16_M"/>
</dbReference>
<feature type="chain" id="PRO_5045804610" description="Protease 3" evidence="9">
    <location>
        <begin position="29"/>
        <end position="906"/>
    </location>
</feature>
<feature type="domain" description="Peptidase M16 C-terminal" evidence="10">
    <location>
        <begin position="195"/>
        <end position="368"/>
    </location>
</feature>
<dbReference type="PANTHER" id="PTHR43690:SF18">
    <property type="entry name" value="INSULIN-DEGRADING ENZYME-RELATED"/>
    <property type="match status" value="1"/>
</dbReference>
<sequence>MSWRQSLRLFSFATLVLALTLPSVTVAAQGVKALAVTASDSDPRQYRALVFDNGFEALLIQEPGAQTHWVMTVAAGVNQDPATLPDLHRLAAMAKLAAVGADWRLRSEDRYSLFRADDLGELTRAAALLSATNIEQSLIARTQQQLADLQRTGHQVSDDERRIDVLRTLVASGHPLAQRTGQSASLVQLPLLEPELAQFWQRYYRPDNARLVVRSQESLDELQRRVSDAFVGLAPGPALERAPVAEMFADDTLPLQVDIRVQSGPQLGLYFPMSNPEALYRQKPLAVVTELLTDRGPGSLLSLLRSLGWAHTIQAGRVLSSDSDSLFALEIELTELGVAAREQVVALVFYVIEQIPYKGLKPWRFDELSRLAELDFLYTDARSARDLPELARRLHRVAISDILSAPYRFTAFDEKLVRRYLEFLRSDNVIIALSDSQVSSDTFTGYTRTAYRTQSAASKHPDIKLAVRRKLAFAEPNNFVPKRLVVKEAQLLPGPGGAADGALKVVDKPGLEAWFHSGQNLSMPTASVYLRLQLNTVESSADAAARHLLWAQVYRQQLDEILYNAEQAGAEYRLWAHPLGLDIEVAGFNSQLGLMLSRIGQAFSTPGVAPSGVKRARELLIEQLGRPTSEFLSRAYTDPLLQWHYRPSWSNVELIDALGRIQDEELRRAPPVGQLLMLCAGNLYRQEAQRLVALSEHYFLAEARPTGEQAQLVTAGRAPLAVAYRDGELSVYFQAAGSDARESVFTRALAGLLNGELLTVPAGEGETAPPPLAVRAEPFPVAGRPGLLLQSSQNASPDELLAAVLERLAEPDTGQRLDELKAVWRRQPREPELPPWQGRELWRELPREQTGDYRTALAALNSASIERYARSLFQAVPYPLVAPEDSQQRSAYQKARTLESLGPVVP</sequence>
<evidence type="ECO:0000313" key="13">
    <source>
        <dbReference type="Proteomes" id="UP001168380"/>
    </source>
</evidence>
<protein>
    <recommendedName>
        <fullName evidence="3">Protease 3</fullName>
        <ecNumber evidence="2">3.4.24.55</ecNumber>
    </recommendedName>
    <alternativeName>
        <fullName evidence="7">Pitrilysin</fullName>
    </alternativeName>
    <alternativeName>
        <fullName evidence="6">Protease III</fullName>
    </alternativeName>
    <alternativeName>
        <fullName evidence="5">Protease pi</fullName>
    </alternativeName>
</protein>
<feature type="region of interest" description="Disordered" evidence="8">
    <location>
        <begin position="884"/>
        <end position="906"/>
    </location>
</feature>
<evidence type="ECO:0000259" key="10">
    <source>
        <dbReference type="Pfam" id="PF05193"/>
    </source>
</evidence>
<dbReference type="InterPro" id="IPR007863">
    <property type="entry name" value="Peptidase_M16_C"/>
</dbReference>
<accession>A0ABT8TJ53</accession>
<evidence type="ECO:0000259" key="11">
    <source>
        <dbReference type="Pfam" id="PF16187"/>
    </source>
</evidence>
<evidence type="ECO:0000256" key="9">
    <source>
        <dbReference type="SAM" id="SignalP"/>
    </source>
</evidence>
<reference evidence="12" key="1">
    <citation type="submission" date="2023-07" db="EMBL/GenBank/DDBJ databases">
        <title>Gilvimarinus algae sp. nov., isolated from the surface of Kelp.</title>
        <authorList>
            <person name="Sun Y.Y."/>
            <person name="Gong Y."/>
            <person name="Du Z.J."/>
        </authorList>
    </citation>
    <scope>NUCLEOTIDE SEQUENCE</scope>
    <source>
        <strain evidence="12">SDUM040014</strain>
    </source>
</reference>
<dbReference type="EMBL" id="JAULRT010000052">
    <property type="protein sequence ID" value="MDO3382691.1"/>
    <property type="molecule type" value="Genomic_DNA"/>
</dbReference>
<dbReference type="RefSeq" id="WP_302713079.1">
    <property type="nucleotide sequence ID" value="NZ_JAULRT010000052.1"/>
</dbReference>
<dbReference type="SUPFAM" id="SSF63411">
    <property type="entry name" value="LuxS/MPP-like metallohydrolase"/>
    <property type="match status" value="3"/>
</dbReference>
<dbReference type="InterPro" id="IPR011249">
    <property type="entry name" value="Metalloenz_LuxS/M16"/>
</dbReference>
<organism evidence="12 13">
    <name type="scientific">Gilvimarinus algae</name>
    <dbReference type="NCBI Taxonomy" id="3058037"/>
    <lineage>
        <taxon>Bacteria</taxon>
        <taxon>Pseudomonadati</taxon>
        <taxon>Pseudomonadota</taxon>
        <taxon>Gammaproteobacteria</taxon>
        <taxon>Cellvibrionales</taxon>
        <taxon>Cellvibrionaceae</taxon>
        <taxon>Gilvimarinus</taxon>
    </lineage>
</organism>
<dbReference type="EC" id="3.4.24.55" evidence="2"/>
<evidence type="ECO:0000256" key="1">
    <source>
        <dbReference type="ARBA" id="ARBA00002184"/>
    </source>
</evidence>
<dbReference type="Proteomes" id="UP001168380">
    <property type="component" value="Unassembled WGS sequence"/>
</dbReference>
<proteinExistence type="predicted"/>
<dbReference type="Pfam" id="PF05193">
    <property type="entry name" value="Peptidase_M16_C"/>
    <property type="match status" value="1"/>
</dbReference>
<dbReference type="Pfam" id="PF16187">
    <property type="entry name" value="Peptidase_M16_M"/>
    <property type="match status" value="1"/>
</dbReference>
<evidence type="ECO:0000313" key="12">
    <source>
        <dbReference type="EMBL" id="MDO3382691.1"/>
    </source>
</evidence>
<feature type="domain" description="Peptidase M16 middle/third" evidence="11">
    <location>
        <begin position="388"/>
        <end position="657"/>
    </location>
</feature>
<comment type="function">
    <text evidence="1">Endopeptidase that degrades small peptides of less than 7 kDa, such as glucagon and insulin.</text>
</comment>
<keyword evidence="4" id="KW-0479">Metal-binding</keyword>
<evidence type="ECO:0000256" key="4">
    <source>
        <dbReference type="ARBA" id="ARBA00022723"/>
    </source>
</evidence>
<comment type="caution">
    <text evidence="12">The sequence shown here is derived from an EMBL/GenBank/DDBJ whole genome shotgun (WGS) entry which is preliminary data.</text>
</comment>
<dbReference type="Gene3D" id="3.30.830.10">
    <property type="entry name" value="Metalloenzyme, LuxS/M16 peptidase-like"/>
    <property type="match status" value="3"/>
</dbReference>
<keyword evidence="9" id="KW-0732">Signal</keyword>
<dbReference type="PANTHER" id="PTHR43690">
    <property type="entry name" value="NARDILYSIN"/>
    <property type="match status" value="1"/>
</dbReference>
<evidence type="ECO:0000256" key="8">
    <source>
        <dbReference type="SAM" id="MobiDB-lite"/>
    </source>
</evidence>
<dbReference type="InterPro" id="IPR050626">
    <property type="entry name" value="Peptidase_M16"/>
</dbReference>
<evidence type="ECO:0000256" key="6">
    <source>
        <dbReference type="ARBA" id="ARBA00031184"/>
    </source>
</evidence>
<evidence type="ECO:0000256" key="3">
    <source>
        <dbReference type="ARBA" id="ARBA00017565"/>
    </source>
</evidence>
<evidence type="ECO:0000256" key="7">
    <source>
        <dbReference type="ARBA" id="ARBA00033450"/>
    </source>
</evidence>
<evidence type="ECO:0000256" key="2">
    <source>
        <dbReference type="ARBA" id="ARBA00012449"/>
    </source>
</evidence>
<evidence type="ECO:0000256" key="5">
    <source>
        <dbReference type="ARBA" id="ARBA00029597"/>
    </source>
</evidence>